<proteinExistence type="predicted"/>
<reference evidence="2 3" key="1">
    <citation type="submission" date="2023-05" db="EMBL/GenBank/DDBJ databases">
        <title>B98-5 Cell Line De Novo Hybrid Assembly: An Optical Mapping Approach.</title>
        <authorList>
            <person name="Kananen K."/>
            <person name="Auerbach J.A."/>
            <person name="Kautto E."/>
            <person name="Blachly J.S."/>
        </authorList>
    </citation>
    <scope>NUCLEOTIDE SEQUENCE [LARGE SCALE GENOMIC DNA]</scope>
    <source>
        <strain evidence="2">B95-8</strain>
        <tissue evidence="2">Cell line</tissue>
    </source>
</reference>
<protein>
    <submittedName>
        <fullName evidence="2">Protein lin-28 A</fullName>
    </submittedName>
</protein>
<comment type="caution">
    <text evidence="2">The sequence shown here is derived from an EMBL/GenBank/DDBJ whole genome shotgun (WGS) entry which is preliminary data.</text>
</comment>
<feature type="region of interest" description="Disordered" evidence="1">
    <location>
        <begin position="1"/>
        <end position="21"/>
    </location>
</feature>
<sequence>MLSRKGRAGAGGGAARDYTSKQLGKVEAAQRGVTGPGATGSADYLGLRAAEEAPEEAPEDAARAADEPQLLHRAGIWFGFLSMTPRTGVALDPSVDVFVHQRR</sequence>
<evidence type="ECO:0000256" key="1">
    <source>
        <dbReference type="SAM" id="MobiDB-lite"/>
    </source>
</evidence>
<evidence type="ECO:0000313" key="3">
    <source>
        <dbReference type="Proteomes" id="UP001266305"/>
    </source>
</evidence>
<dbReference type="EMBL" id="JASSZA010000015">
    <property type="protein sequence ID" value="KAK2092765.1"/>
    <property type="molecule type" value="Genomic_DNA"/>
</dbReference>
<name>A0ABQ9U6T2_SAGOE</name>
<evidence type="ECO:0000313" key="2">
    <source>
        <dbReference type="EMBL" id="KAK2092765.1"/>
    </source>
</evidence>
<keyword evidence="3" id="KW-1185">Reference proteome</keyword>
<organism evidence="2 3">
    <name type="scientific">Saguinus oedipus</name>
    <name type="common">Cotton-top tamarin</name>
    <name type="synonym">Oedipomidas oedipus</name>
    <dbReference type="NCBI Taxonomy" id="9490"/>
    <lineage>
        <taxon>Eukaryota</taxon>
        <taxon>Metazoa</taxon>
        <taxon>Chordata</taxon>
        <taxon>Craniata</taxon>
        <taxon>Vertebrata</taxon>
        <taxon>Euteleostomi</taxon>
        <taxon>Mammalia</taxon>
        <taxon>Eutheria</taxon>
        <taxon>Euarchontoglires</taxon>
        <taxon>Primates</taxon>
        <taxon>Haplorrhini</taxon>
        <taxon>Platyrrhini</taxon>
        <taxon>Cebidae</taxon>
        <taxon>Callitrichinae</taxon>
        <taxon>Saguinus</taxon>
    </lineage>
</organism>
<accession>A0ABQ9U6T2</accession>
<gene>
    <name evidence="2" type="primary">LIN28A_8</name>
    <name evidence="2" type="ORF">P7K49_029294</name>
</gene>
<dbReference type="Proteomes" id="UP001266305">
    <property type="component" value="Unassembled WGS sequence"/>
</dbReference>